<organism evidence="3 4">
    <name type="scientific">Paenibacillus plantiphilus</name>
    <dbReference type="NCBI Taxonomy" id="2905650"/>
    <lineage>
        <taxon>Bacteria</taxon>
        <taxon>Bacillati</taxon>
        <taxon>Bacillota</taxon>
        <taxon>Bacilli</taxon>
        <taxon>Bacillales</taxon>
        <taxon>Paenibacillaceae</taxon>
        <taxon>Paenibacillus</taxon>
    </lineage>
</organism>
<keyword evidence="1" id="KW-0732">Signal</keyword>
<feature type="domain" description="Bacterial toxin 44" evidence="2">
    <location>
        <begin position="64"/>
        <end position="157"/>
    </location>
</feature>
<sequence>MKKVLTAIVSFVLVFSFSVSVAAAAPNVTTSFSKTMKNNAVLMAYYAYWDQEQETYPIGTGLEFASRVKSNGVWDYKQSFGTTTSYVYNGWNTTGENLGNMHYGYVGRACGFGRTMLEFIAGAVQIYSGTAHVGWYTTYFDDPNDQAWIGTGMNLWDWNMLPATSSLARTKITKDDPMFNILSKQEKIEIERKAKANSAKIRAKQKI</sequence>
<reference evidence="3" key="1">
    <citation type="submission" date="2022-01" db="EMBL/GenBank/DDBJ databases">
        <authorList>
            <person name="Criscuolo A."/>
        </authorList>
    </citation>
    <scope>NUCLEOTIDE SEQUENCE</scope>
    <source>
        <strain evidence="3">CIP111893</strain>
    </source>
</reference>
<feature type="signal peptide" evidence="1">
    <location>
        <begin position="1"/>
        <end position="24"/>
    </location>
</feature>
<dbReference type="InterPro" id="IPR028946">
    <property type="entry name" value="Ntox44"/>
</dbReference>
<dbReference type="RefSeq" id="WP_236342764.1">
    <property type="nucleotide sequence ID" value="NZ_CAKMMF010000012.1"/>
</dbReference>
<evidence type="ECO:0000256" key="1">
    <source>
        <dbReference type="SAM" id="SignalP"/>
    </source>
</evidence>
<evidence type="ECO:0000313" key="3">
    <source>
        <dbReference type="EMBL" id="CAH1206288.1"/>
    </source>
</evidence>
<dbReference type="EMBL" id="CAKMMF010000012">
    <property type="protein sequence ID" value="CAH1206288.1"/>
    <property type="molecule type" value="Genomic_DNA"/>
</dbReference>
<keyword evidence="4" id="KW-1185">Reference proteome</keyword>
<accession>A0ABN8GI43</accession>
<comment type="caution">
    <text evidence="3">The sequence shown here is derived from an EMBL/GenBank/DDBJ whole genome shotgun (WGS) entry which is preliminary data.</text>
</comment>
<dbReference type="Proteomes" id="UP000838686">
    <property type="component" value="Unassembled WGS sequence"/>
</dbReference>
<protein>
    <recommendedName>
        <fullName evidence="2">Bacterial toxin 44 domain-containing protein</fullName>
    </recommendedName>
</protein>
<gene>
    <name evidence="3" type="ORF">PAECIP111893_02504</name>
</gene>
<evidence type="ECO:0000259" key="2">
    <source>
        <dbReference type="Pfam" id="PF15607"/>
    </source>
</evidence>
<evidence type="ECO:0000313" key="4">
    <source>
        <dbReference type="Proteomes" id="UP000838686"/>
    </source>
</evidence>
<feature type="chain" id="PRO_5046687291" description="Bacterial toxin 44 domain-containing protein" evidence="1">
    <location>
        <begin position="25"/>
        <end position="207"/>
    </location>
</feature>
<proteinExistence type="predicted"/>
<name>A0ABN8GI43_9BACL</name>
<dbReference type="Pfam" id="PF15607">
    <property type="entry name" value="Ntox44"/>
    <property type="match status" value="1"/>
</dbReference>